<dbReference type="InterPro" id="IPR050639">
    <property type="entry name" value="SSR_resolvase"/>
</dbReference>
<feature type="domain" description="Resolvase/invertase-type recombinase catalytic" evidence="2">
    <location>
        <begin position="3"/>
        <end position="156"/>
    </location>
</feature>
<dbReference type="CDD" id="cd00338">
    <property type="entry name" value="Ser_Recombinase"/>
    <property type="match status" value="1"/>
</dbReference>
<organism evidence="4 5">
    <name type="scientific">Clostridium rhizosphaerae</name>
    <dbReference type="NCBI Taxonomy" id="2803861"/>
    <lineage>
        <taxon>Bacteria</taxon>
        <taxon>Bacillati</taxon>
        <taxon>Bacillota</taxon>
        <taxon>Clostridia</taxon>
        <taxon>Eubacteriales</taxon>
        <taxon>Clostridiaceae</taxon>
        <taxon>Clostridium</taxon>
    </lineage>
</organism>
<dbReference type="PROSITE" id="PS51737">
    <property type="entry name" value="RECOMBINASE_DNA_BIND"/>
    <property type="match status" value="1"/>
</dbReference>
<dbReference type="Pfam" id="PF00239">
    <property type="entry name" value="Resolvase"/>
    <property type="match status" value="1"/>
</dbReference>
<protein>
    <submittedName>
        <fullName evidence="4">Recombinase family protein</fullName>
    </submittedName>
</protein>
<accession>A0ABS1T6X3</accession>
<dbReference type="Pfam" id="PF07508">
    <property type="entry name" value="Recombinase"/>
    <property type="match status" value="1"/>
</dbReference>
<evidence type="ECO:0000313" key="4">
    <source>
        <dbReference type="EMBL" id="MBL4935090.1"/>
    </source>
</evidence>
<gene>
    <name evidence="4" type="ORF">JK636_04880</name>
</gene>
<keyword evidence="5" id="KW-1185">Reference proteome</keyword>
<dbReference type="Gene3D" id="3.40.50.1390">
    <property type="entry name" value="Resolvase, N-terminal catalytic domain"/>
    <property type="match status" value="1"/>
</dbReference>
<dbReference type="InterPro" id="IPR006119">
    <property type="entry name" value="Resolv_N"/>
</dbReference>
<dbReference type="Pfam" id="PF13408">
    <property type="entry name" value="Zn_ribbon_recom"/>
    <property type="match status" value="1"/>
</dbReference>
<dbReference type="InterPro" id="IPR025827">
    <property type="entry name" value="Zn_ribbon_recom_dom"/>
</dbReference>
<dbReference type="InterPro" id="IPR038109">
    <property type="entry name" value="DNA_bind_recomb_sf"/>
</dbReference>
<keyword evidence="1" id="KW-0175">Coiled coil</keyword>
<dbReference type="PROSITE" id="PS51736">
    <property type="entry name" value="RECOMBINASES_3"/>
    <property type="match status" value="1"/>
</dbReference>
<dbReference type="PANTHER" id="PTHR30461">
    <property type="entry name" value="DNA-INVERTASE FROM LAMBDOID PROPHAGE"/>
    <property type="match status" value="1"/>
</dbReference>
<evidence type="ECO:0000259" key="2">
    <source>
        <dbReference type="PROSITE" id="PS51736"/>
    </source>
</evidence>
<feature type="coiled-coil region" evidence="1">
    <location>
        <begin position="353"/>
        <end position="395"/>
    </location>
</feature>
<feature type="domain" description="Recombinase" evidence="3">
    <location>
        <begin position="164"/>
        <end position="295"/>
    </location>
</feature>
<reference evidence="4 5" key="1">
    <citation type="submission" date="2021-01" db="EMBL/GenBank/DDBJ databases">
        <title>Genome public.</title>
        <authorList>
            <person name="Liu C."/>
            <person name="Sun Q."/>
        </authorList>
    </citation>
    <scope>NUCLEOTIDE SEQUENCE [LARGE SCALE GENOMIC DNA]</scope>
    <source>
        <strain evidence="4 5">YIM B02515</strain>
    </source>
</reference>
<evidence type="ECO:0000313" key="5">
    <source>
        <dbReference type="Proteomes" id="UP000632377"/>
    </source>
</evidence>
<dbReference type="RefSeq" id="WP_202747705.1">
    <property type="nucleotide sequence ID" value="NZ_JAESWC010000002.1"/>
</dbReference>
<evidence type="ECO:0000256" key="1">
    <source>
        <dbReference type="SAM" id="Coils"/>
    </source>
</evidence>
<evidence type="ECO:0000259" key="3">
    <source>
        <dbReference type="PROSITE" id="PS51737"/>
    </source>
</evidence>
<dbReference type="PANTHER" id="PTHR30461:SF23">
    <property type="entry name" value="DNA RECOMBINASE-RELATED"/>
    <property type="match status" value="1"/>
</dbReference>
<dbReference type="Proteomes" id="UP000632377">
    <property type="component" value="Unassembled WGS sequence"/>
</dbReference>
<dbReference type="SMART" id="SM00857">
    <property type="entry name" value="Resolvase"/>
    <property type="match status" value="1"/>
</dbReference>
<proteinExistence type="predicted"/>
<sequence length="503" mass="58304">MDRICMYLRKSRADEELEKTLGEGETLSKHRKALLKFAKERNYNIAQIKEEIVSGESLFFRPKMLELLKEVEEKKYDGVLVMDMQRLGRGDMQDQGIILNTFKQSNTKIITPNKVYDLNNDFDEEYSEFEAFMSRKELKMITKRMQGGRVRSVEDGNYIATNPPLGYEIQWVKRSRTLIINPEEAEIVKMIFKLYSEGNGAGSIANTMNSFGYKTKFKNNFSSSSVLAILKNPIYIGKVTWKKKEIKKSKNPDKVKDTRTRDKSEWIIADGKHEAIIDMETWNKVQQIGKGKYHIPYQIANGPANPIAGLVICAVCGSKMVMRKYGTSPPHLICLKKCGNKSARFEYVEKTIIDALEGYLKNYKAEVKKEEKNNIKVYELQLVNLKKELETCNNQKLKLFDLLEQGVYDNATFLERSNLLADKVSKIMSGIEGLNNLIEQEKRIDRTEYSQRLREVVFAYKASKNVQYKNELLKSVLIKAEYKKEKHQKNDDFEVKLFPKLMR</sequence>
<dbReference type="EMBL" id="JAESWC010000002">
    <property type="protein sequence ID" value="MBL4935090.1"/>
    <property type="molecule type" value="Genomic_DNA"/>
</dbReference>
<comment type="caution">
    <text evidence="4">The sequence shown here is derived from an EMBL/GenBank/DDBJ whole genome shotgun (WGS) entry which is preliminary data.</text>
</comment>
<name>A0ABS1T6X3_9CLOT</name>
<dbReference type="SUPFAM" id="SSF53041">
    <property type="entry name" value="Resolvase-like"/>
    <property type="match status" value="1"/>
</dbReference>
<dbReference type="Gene3D" id="3.90.1750.20">
    <property type="entry name" value="Putative Large Serine Recombinase, Chain B, Domain 2"/>
    <property type="match status" value="1"/>
</dbReference>
<dbReference type="InterPro" id="IPR011109">
    <property type="entry name" value="DNA_bind_recombinase_dom"/>
</dbReference>
<dbReference type="InterPro" id="IPR036162">
    <property type="entry name" value="Resolvase-like_N_sf"/>
</dbReference>